<protein>
    <submittedName>
        <fullName evidence="1">Uncharacterized protein</fullName>
    </submittedName>
</protein>
<gene>
    <name evidence="1" type="ORF">SAMN05444583_107153</name>
</gene>
<dbReference type="RefSeq" id="WP_027500952.1">
    <property type="nucleotide sequence ID" value="NZ_FOAW01000007.1"/>
</dbReference>
<reference evidence="2" key="1">
    <citation type="submission" date="2016-10" db="EMBL/GenBank/DDBJ databases">
        <authorList>
            <person name="Varghese N."/>
            <person name="Submissions S."/>
        </authorList>
    </citation>
    <scope>NUCLEOTIDE SEQUENCE [LARGE SCALE GENOMIC DNA]</scope>
    <source>
        <strain evidence="2">DSM 44675</strain>
    </source>
</reference>
<dbReference type="EMBL" id="FOAW01000007">
    <property type="protein sequence ID" value="SEL27246.1"/>
    <property type="molecule type" value="Genomic_DNA"/>
</dbReference>
<sequence length="62" mass="6598">MYDIFTLARAADAVADLFDDPTFLADTARRASAEEATAFSALLEAAGRDDIRASFLTTITGP</sequence>
<accession>A0A1H7NUZ5</accession>
<name>A0A1H7NUZ5_9NOCA</name>
<dbReference type="AlphaFoldDB" id="A0A1H7NUZ5"/>
<dbReference type="Proteomes" id="UP000198677">
    <property type="component" value="Unassembled WGS sequence"/>
</dbReference>
<evidence type="ECO:0000313" key="2">
    <source>
        <dbReference type="Proteomes" id="UP000198677"/>
    </source>
</evidence>
<evidence type="ECO:0000313" key="1">
    <source>
        <dbReference type="EMBL" id="SEL27246.1"/>
    </source>
</evidence>
<organism evidence="1 2">
    <name type="scientific">Rhodococcus maanshanensis</name>
    <dbReference type="NCBI Taxonomy" id="183556"/>
    <lineage>
        <taxon>Bacteria</taxon>
        <taxon>Bacillati</taxon>
        <taxon>Actinomycetota</taxon>
        <taxon>Actinomycetes</taxon>
        <taxon>Mycobacteriales</taxon>
        <taxon>Nocardiaceae</taxon>
        <taxon>Rhodococcus</taxon>
    </lineage>
</organism>
<proteinExistence type="predicted"/>
<keyword evidence="2" id="KW-1185">Reference proteome</keyword>